<evidence type="ECO:0000256" key="1">
    <source>
        <dbReference type="SAM" id="MobiDB-lite"/>
    </source>
</evidence>
<accession>A0A371K400</accession>
<dbReference type="RefSeq" id="WP_115858032.1">
    <property type="nucleotide sequence ID" value="NZ_QTSU01000001.1"/>
</dbReference>
<dbReference type="Proteomes" id="UP000264492">
    <property type="component" value="Unassembled WGS sequence"/>
</dbReference>
<evidence type="ECO:0000313" key="3">
    <source>
        <dbReference type="Proteomes" id="UP000264492"/>
    </source>
</evidence>
<dbReference type="OrthoDB" id="10015302at2"/>
<comment type="caution">
    <text evidence="2">The sequence shown here is derived from an EMBL/GenBank/DDBJ whole genome shotgun (WGS) entry which is preliminary data.</text>
</comment>
<keyword evidence="3" id="KW-1185">Reference proteome</keyword>
<evidence type="ECO:0000313" key="2">
    <source>
        <dbReference type="EMBL" id="RDZ28592.1"/>
    </source>
</evidence>
<gene>
    <name evidence="2" type="ORF">DX914_05560</name>
</gene>
<dbReference type="AlphaFoldDB" id="A0A371K400"/>
<reference evidence="2 3" key="1">
    <citation type="submission" date="2018-08" db="EMBL/GenBank/DDBJ databases">
        <title>Lysobacter sp. zong2l5, whole genome shotgun sequence.</title>
        <authorList>
            <person name="Zhang X."/>
            <person name="Feng G."/>
            <person name="Zhu H."/>
        </authorList>
    </citation>
    <scope>NUCLEOTIDE SEQUENCE [LARGE SCALE GENOMIC DNA]</scope>
    <source>
        <strain evidence="3">zong2l5</strain>
    </source>
</reference>
<feature type="compositionally biased region" description="Low complexity" evidence="1">
    <location>
        <begin position="49"/>
        <end position="61"/>
    </location>
</feature>
<proteinExistence type="predicted"/>
<protein>
    <submittedName>
        <fullName evidence="2">Uncharacterized protein</fullName>
    </submittedName>
</protein>
<sequence>MARYSSKTGAVAAALLLIVCVHRPAPAQEWVRWRSVPSLRDQDPAKRLPAAQPVQATAPEPVAAPVAAEPPRAAPVATAAPVPAKPADEVPARVGPQPDTSGRAVVAMAVAGYDAADPIAVRELDVAAAASAPRLAAVTGPAPTPHRGGAYVTVGSDSDASLVAAAPQVYACDDDGRCEQLQDEHAGVGLDAPAQAQASPQQQIESQIKRNALRSF</sequence>
<name>A0A371K400_9GAMM</name>
<dbReference type="EMBL" id="QTSU01000001">
    <property type="protein sequence ID" value="RDZ28592.1"/>
    <property type="molecule type" value="Genomic_DNA"/>
</dbReference>
<feature type="region of interest" description="Disordered" evidence="1">
    <location>
        <begin position="41"/>
        <end position="61"/>
    </location>
</feature>
<organism evidence="2 3">
    <name type="scientific">Lysobacter silvisoli</name>
    <dbReference type="NCBI Taxonomy" id="2293254"/>
    <lineage>
        <taxon>Bacteria</taxon>
        <taxon>Pseudomonadati</taxon>
        <taxon>Pseudomonadota</taxon>
        <taxon>Gammaproteobacteria</taxon>
        <taxon>Lysobacterales</taxon>
        <taxon>Lysobacteraceae</taxon>
        <taxon>Lysobacter</taxon>
    </lineage>
</organism>